<dbReference type="InParanoid" id="A2DRQ1"/>
<dbReference type="eggNOG" id="KOG1164">
    <property type="taxonomic scope" value="Eukaryota"/>
</dbReference>
<dbReference type="PANTHER" id="PTHR11909">
    <property type="entry name" value="CASEIN KINASE-RELATED"/>
    <property type="match status" value="1"/>
</dbReference>
<dbReference type="VEuPathDB" id="TrichDB:TVAGG3_0979260"/>
<dbReference type="Proteomes" id="UP000001542">
    <property type="component" value="Unassembled WGS sequence"/>
</dbReference>
<dbReference type="GO" id="GO:0005737">
    <property type="term" value="C:cytoplasm"/>
    <property type="evidence" value="ECO:0000318"/>
    <property type="project" value="GO_Central"/>
</dbReference>
<accession>A2DRQ1</accession>
<reference evidence="3" key="2">
    <citation type="journal article" date="2007" name="Science">
        <title>Draft genome sequence of the sexually transmitted pathogen Trichomonas vaginalis.</title>
        <authorList>
            <person name="Carlton J.M."/>
            <person name="Hirt R.P."/>
            <person name="Silva J.C."/>
            <person name="Delcher A.L."/>
            <person name="Schatz M."/>
            <person name="Zhao Q."/>
            <person name="Wortman J.R."/>
            <person name="Bidwell S.L."/>
            <person name="Alsmark U.C.M."/>
            <person name="Besteiro S."/>
            <person name="Sicheritz-Ponten T."/>
            <person name="Noel C.J."/>
            <person name="Dacks J.B."/>
            <person name="Foster P.G."/>
            <person name="Simillion C."/>
            <person name="Van de Peer Y."/>
            <person name="Miranda-Saavedra D."/>
            <person name="Barton G.J."/>
            <person name="Westrop G.D."/>
            <person name="Mueller S."/>
            <person name="Dessi D."/>
            <person name="Fiori P.L."/>
            <person name="Ren Q."/>
            <person name="Paulsen I."/>
            <person name="Zhang H."/>
            <person name="Bastida-Corcuera F.D."/>
            <person name="Simoes-Barbosa A."/>
            <person name="Brown M.T."/>
            <person name="Hayes R.D."/>
            <person name="Mukherjee M."/>
            <person name="Okumura C.Y."/>
            <person name="Schneider R."/>
            <person name="Smith A.J."/>
            <person name="Vanacova S."/>
            <person name="Villalvazo M."/>
            <person name="Haas B.J."/>
            <person name="Pertea M."/>
            <person name="Feldblyum T.V."/>
            <person name="Utterback T.R."/>
            <person name="Shu C.L."/>
            <person name="Osoegawa K."/>
            <person name="de Jong P.J."/>
            <person name="Hrdy I."/>
            <person name="Horvathova L."/>
            <person name="Zubacova Z."/>
            <person name="Dolezal P."/>
            <person name="Malik S.B."/>
            <person name="Logsdon J.M. Jr."/>
            <person name="Henze K."/>
            <person name="Gupta A."/>
            <person name="Wang C.C."/>
            <person name="Dunne R.L."/>
            <person name="Upcroft J.A."/>
            <person name="Upcroft P."/>
            <person name="White O."/>
            <person name="Salzberg S.L."/>
            <person name="Tang P."/>
            <person name="Chiu C.-H."/>
            <person name="Lee Y.-S."/>
            <person name="Embley T.M."/>
            <person name="Coombs G.H."/>
            <person name="Mottram J.C."/>
            <person name="Tachezy J."/>
            <person name="Fraser-Liggett C.M."/>
            <person name="Johnson P.J."/>
        </authorList>
    </citation>
    <scope>NUCLEOTIDE SEQUENCE [LARGE SCALE GENOMIC DNA]</scope>
    <source>
        <strain evidence="3">G3</strain>
    </source>
</reference>
<organism evidence="3 4">
    <name type="scientific">Trichomonas vaginalis (strain ATCC PRA-98 / G3)</name>
    <dbReference type="NCBI Taxonomy" id="412133"/>
    <lineage>
        <taxon>Eukaryota</taxon>
        <taxon>Metamonada</taxon>
        <taxon>Parabasalia</taxon>
        <taxon>Trichomonadida</taxon>
        <taxon>Trichomonadidae</taxon>
        <taxon>Trichomonas</taxon>
    </lineage>
</organism>
<dbReference type="Pfam" id="PF00069">
    <property type="entry name" value="Pkinase"/>
    <property type="match status" value="1"/>
</dbReference>
<dbReference type="VEuPathDB" id="TrichDB:TVAG_149990"/>
<proteinExistence type="predicted"/>
<dbReference type="InterPro" id="IPR011009">
    <property type="entry name" value="Kinase-like_dom_sf"/>
</dbReference>
<keyword evidence="3" id="KW-0418">Kinase</keyword>
<evidence type="ECO:0000313" key="4">
    <source>
        <dbReference type="Proteomes" id="UP000001542"/>
    </source>
</evidence>
<dbReference type="GO" id="GO:0005634">
    <property type="term" value="C:nucleus"/>
    <property type="evidence" value="ECO:0000318"/>
    <property type="project" value="GO_Central"/>
</dbReference>
<evidence type="ECO:0000256" key="1">
    <source>
        <dbReference type="ARBA" id="ARBA00012513"/>
    </source>
</evidence>
<dbReference type="EMBL" id="DS113237">
    <property type="protein sequence ID" value="EAY16848.1"/>
    <property type="molecule type" value="Genomic_DNA"/>
</dbReference>
<dbReference type="EC" id="2.7.11.1" evidence="1"/>
<keyword evidence="3" id="KW-0808">Transferase</keyword>
<dbReference type="OrthoDB" id="2687620at2759"/>
<gene>
    <name evidence="3" type="ORF">TVAG_149990</name>
</gene>
<dbReference type="PROSITE" id="PS50011">
    <property type="entry name" value="PROTEIN_KINASE_DOM"/>
    <property type="match status" value="1"/>
</dbReference>
<dbReference type="GO" id="GO:0004674">
    <property type="term" value="F:protein serine/threonine kinase activity"/>
    <property type="evidence" value="ECO:0000318"/>
    <property type="project" value="GO_Central"/>
</dbReference>
<reference evidence="3" key="1">
    <citation type="submission" date="2006-10" db="EMBL/GenBank/DDBJ databases">
        <authorList>
            <person name="Amadeo P."/>
            <person name="Zhao Q."/>
            <person name="Wortman J."/>
            <person name="Fraser-Liggett C."/>
            <person name="Carlton J."/>
        </authorList>
    </citation>
    <scope>NUCLEOTIDE SEQUENCE</scope>
    <source>
        <strain evidence="3">G3</strain>
    </source>
</reference>
<dbReference type="InterPro" id="IPR008271">
    <property type="entry name" value="Ser/Thr_kinase_AS"/>
</dbReference>
<dbReference type="Gene3D" id="1.10.510.10">
    <property type="entry name" value="Transferase(Phosphotransferase) domain 1"/>
    <property type="match status" value="1"/>
</dbReference>
<dbReference type="KEGG" id="tva:4774862"/>
<feature type="domain" description="Protein kinase" evidence="2">
    <location>
        <begin position="1"/>
        <end position="197"/>
    </location>
</feature>
<dbReference type="SMR" id="A2DRQ1"/>
<name>A2DRQ1_TRIV3</name>
<dbReference type="InterPro" id="IPR050235">
    <property type="entry name" value="CK1_Ser-Thr_kinase"/>
</dbReference>
<sequence>MEILGPSISNILKLIHDNRFSFSTTIRTIYHMLKCIESFHIFGLIHRDIKPGNILTREGHEHPLCLVDFGLSHVYIDPNSGKILPPRKRLGFRGTKVYASIYAHQNEDLGRRDDLLSWFYVSMELLVGSLPWRGKTDKYEILQMKLNYNVQEAIGNKVPELVTIYNLLSRLSFADTPNYAQIYQLLDTAMKRNHISMDDPYDWSDILHSQRQKTAHALENLTIKYKLTSVKADKALNEITLHTPLLPHISAAAPFRQADDDSACCC</sequence>
<dbReference type="PROSITE" id="PS00108">
    <property type="entry name" value="PROTEIN_KINASE_ST"/>
    <property type="match status" value="1"/>
</dbReference>
<dbReference type="GO" id="GO:0007165">
    <property type="term" value="P:signal transduction"/>
    <property type="evidence" value="ECO:0000318"/>
    <property type="project" value="GO_Central"/>
</dbReference>
<protein>
    <recommendedName>
        <fullName evidence="1">non-specific serine/threonine protein kinase</fullName>
        <ecNumber evidence="1">2.7.11.1</ecNumber>
    </recommendedName>
</protein>
<dbReference type="GO" id="GO:0005524">
    <property type="term" value="F:ATP binding"/>
    <property type="evidence" value="ECO:0007669"/>
    <property type="project" value="InterPro"/>
</dbReference>
<evidence type="ECO:0000259" key="2">
    <source>
        <dbReference type="PROSITE" id="PS50011"/>
    </source>
</evidence>
<keyword evidence="4" id="KW-1185">Reference proteome</keyword>
<evidence type="ECO:0000313" key="3">
    <source>
        <dbReference type="EMBL" id="EAY16848.1"/>
    </source>
</evidence>
<dbReference type="SUPFAM" id="SSF56112">
    <property type="entry name" value="Protein kinase-like (PK-like)"/>
    <property type="match status" value="1"/>
</dbReference>
<dbReference type="InterPro" id="IPR000719">
    <property type="entry name" value="Prot_kinase_dom"/>
</dbReference>
<dbReference type="STRING" id="5722.A2DRQ1"/>
<dbReference type="AlphaFoldDB" id="A2DRQ1"/>